<evidence type="ECO:0000313" key="1">
    <source>
        <dbReference type="EMBL" id="CAI2372219.1"/>
    </source>
</evidence>
<protein>
    <submittedName>
        <fullName evidence="1">Uncharacterized protein</fullName>
    </submittedName>
</protein>
<evidence type="ECO:0000313" key="2">
    <source>
        <dbReference type="Proteomes" id="UP001295684"/>
    </source>
</evidence>
<dbReference type="AlphaFoldDB" id="A0AAD1XDG6"/>
<accession>A0AAD1XDG6</accession>
<proteinExistence type="predicted"/>
<dbReference type="InterPro" id="IPR032675">
    <property type="entry name" value="LRR_dom_sf"/>
</dbReference>
<comment type="caution">
    <text evidence="1">The sequence shown here is derived from an EMBL/GenBank/DDBJ whole genome shotgun (WGS) entry which is preliminary data.</text>
</comment>
<name>A0AAD1XDG6_EUPCR</name>
<sequence>MNLNRSNYFNLLINLSSKISRKVVFSRFSLNLRQLKRLIAAYKHVRVLRLPDCILSVPSAPDFSKALTNCQIQELDLSYSGESYSSDWENNLDEFKNLVEGLASSPDLRLSIRRVSILGCLITQNEAEQIFAVNELEQVKIMDGN</sequence>
<reference evidence="1" key="1">
    <citation type="submission" date="2023-07" db="EMBL/GenBank/DDBJ databases">
        <authorList>
            <consortium name="AG Swart"/>
            <person name="Singh M."/>
            <person name="Singh A."/>
            <person name="Seah K."/>
            <person name="Emmerich C."/>
        </authorList>
    </citation>
    <scope>NUCLEOTIDE SEQUENCE</scope>
    <source>
        <strain evidence="1">DP1</strain>
    </source>
</reference>
<dbReference type="SUPFAM" id="SSF52047">
    <property type="entry name" value="RNI-like"/>
    <property type="match status" value="1"/>
</dbReference>
<dbReference type="Gene3D" id="3.80.10.10">
    <property type="entry name" value="Ribonuclease Inhibitor"/>
    <property type="match status" value="1"/>
</dbReference>
<gene>
    <name evidence="1" type="ORF">ECRASSUSDP1_LOCUS13547</name>
</gene>
<dbReference type="EMBL" id="CAMPGE010013488">
    <property type="protein sequence ID" value="CAI2372219.1"/>
    <property type="molecule type" value="Genomic_DNA"/>
</dbReference>
<keyword evidence="2" id="KW-1185">Reference proteome</keyword>
<dbReference type="Proteomes" id="UP001295684">
    <property type="component" value="Unassembled WGS sequence"/>
</dbReference>
<organism evidence="1 2">
    <name type="scientific">Euplotes crassus</name>
    <dbReference type="NCBI Taxonomy" id="5936"/>
    <lineage>
        <taxon>Eukaryota</taxon>
        <taxon>Sar</taxon>
        <taxon>Alveolata</taxon>
        <taxon>Ciliophora</taxon>
        <taxon>Intramacronucleata</taxon>
        <taxon>Spirotrichea</taxon>
        <taxon>Hypotrichia</taxon>
        <taxon>Euplotida</taxon>
        <taxon>Euplotidae</taxon>
        <taxon>Moneuplotes</taxon>
    </lineage>
</organism>